<feature type="transmembrane region" description="Helical" evidence="11">
    <location>
        <begin position="774"/>
        <end position="797"/>
    </location>
</feature>
<dbReference type="OMA" id="LENARIW"/>
<feature type="transmembrane region" description="Helical" evidence="11">
    <location>
        <begin position="731"/>
        <end position="754"/>
    </location>
</feature>
<evidence type="ECO:0000256" key="11">
    <source>
        <dbReference type="SAM" id="Phobius"/>
    </source>
</evidence>
<dbReference type="CDD" id="cd18580">
    <property type="entry name" value="ABC_6TM_ABCC_D2"/>
    <property type="match status" value="1"/>
</dbReference>
<keyword evidence="6" id="KW-0547">Nucleotide-binding</keyword>
<dbReference type="CDD" id="cd18579">
    <property type="entry name" value="ABC_6TM_ABCC_D1"/>
    <property type="match status" value="1"/>
</dbReference>
<feature type="transmembrane region" description="Helical" evidence="11">
    <location>
        <begin position="861"/>
        <end position="883"/>
    </location>
</feature>
<evidence type="ECO:0000256" key="9">
    <source>
        <dbReference type="ARBA" id="ARBA00023136"/>
    </source>
</evidence>
<dbReference type="Gene3D" id="3.40.50.300">
    <property type="entry name" value="P-loop containing nucleotide triphosphate hydrolases"/>
    <property type="match status" value="2"/>
</dbReference>
<dbReference type="eggNOG" id="KOG0054">
    <property type="taxonomic scope" value="Eukaryota"/>
</dbReference>
<evidence type="ECO:0000256" key="2">
    <source>
        <dbReference type="ARBA" id="ARBA00009726"/>
    </source>
</evidence>
<dbReference type="InParanoid" id="A9V948"/>
<dbReference type="GO" id="GO:0140359">
    <property type="term" value="F:ABC-type transporter activity"/>
    <property type="evidence" value="ECO:0000318"/>
    <property type="project" value="GO_Central"/>
</dbReference>
<evidence type="ECO:0000256" key="4">
    <source>
        <dbReference type="ARBA" id="ARBA00022692"/>
    </source>
</evidence>
<dbReference type="FunFam" id="3.40.50.300:FF:000973">
    <property type="entry name" value="Multidrug resistance-associated protein 4"/>
    <property type="match status" value="1"/>
</dbReference>
<dbReference type="GO" id="GO:0005524">
    <property type="term" value="F:ATP binding"/>
    <property type="evidence" value="ECO:0007669"/>
    <property type="project" value="UniProtKB-KW"/>
</dbReference>
<feature type="transmembrane region" description="Helical" evidence="11">
    <location>
        <begin position="984"/>
        <end position="1004"/>
    </location>
</feature>
<keyword evidence="15" id="KW-1185">Reference proteome</keyword>
<dbReference type="GeneID" id="5894442"/>
<dbReference type="CDD" id="cd03244">
    <property type="entry name" value="ABCC_MRP_domain2"/>
    <property type="match status" value="1"/>
</dbReference>
<feature type="domain" description="ABC transporter" evidence="12">
    <location>
        <begin position="428"/>
        <end position="651"/>
    </location>
</feature>
<dbReference type="InterPro" id="IPR003593">
    <property type="entry name" value="AAA+_ATPase"/>
</dbReference>
<accession>A9V948</accession>
<dbReference type="SUPFAM" id="SSF52540">
    <property type="entry name" value="P-loop containing nucleoside triphosphate hydrolases"/>
    <property type="match status" value="2"/>
</dbReference>
<organism evidence="14 15">
    <name type="scientific">Monosiga brevicollis</name>
    <name type="common">Choanoflagellate</name>
    <dbReference type="NCBI Taxonomy" id="81824"/>
    <lineage>
        <taxon>Eukaryota</taxon>
        <taxon>Choanoflagellata</taxon>
        <taxon>Craspedida</taxon>
        <taxon>Salpingoecidae</taxon>
        <taxon>Monosiga</taxon>
    </lineage>
</organism>
<keyword evidence="3" id="KW-0813">Transport</keyword>
<feature type="transmembrane region" description="Helical" evidence="11">
    <location>
        <begin position="246"/>
        <end position="263"/>
    </location>
</feature>
<evidence type="ECO:0000256" key="3">
    <source>
        <dbReference type="ARBA" id="ARBA00022448"/>
    </source>
</evidence>
<name>A9V948_MONBE</name>
<reference evidence="14 15" key="1">
    <citation type="journal article" date="2008" name="Nature">
        <title>The genome of the choanoflagellate Monosiga brevicollis and the origin of metazoans.</title>
        <authorList>
            <consortium name="JGI Sequencing"/>
            <person name="King N."/>
            <person name="Westbrook M.J."/>
            <person name="Young S.L."/>
            <person name="Kuo A."/>
            <person name="Abedin M."/>
            <person name="Chapman J."/>
            <person name="Fairclough S."/>
            <person name="Hellsten U."/>
            <person name="Isogai Y."/>
            <person name="Letunic I."/>
            <person name="Marr M."/>
            <person name="Pincus D."/>
            <person name="Putnam N."/>
            <person name="Rokas A."/>
            <person name="Wright K.J."/>
            <person name="Zuzow R."/>
            <person name="Dirks W."/>
            <person name="Good M."/>
            <person name="Goodstein D."/>
            <person name="Lemons D."/>
            <person name="Li W."/>
            <person name="Lyons J.B."/>
            <person name="Morris A."/>
            <person name="Nichols S."/>
            <person name="Richter D.J."/>
            <person name="Salamov A."/>
            <person name="Bork P."/>
            <person name="Lim W.A."/>
            <person name="Manning G."/>
            <person name="Miller W.T."/>
            <person name="McGinnis W."/>
            <person name="Shapiro H."/>
            <person name="Tjian R."/>
            <person name="Grigoriev I.V."/>
            <person name="Rokhsar D."/>
        </authorList>
    </citation>
    <scope>NUCLEOTIDE SEQUENCE [LARGE SCALE GENOMIC DNA]</scope>
    <source>
        <strain evidence="15">MX1 / ATCC 50154</strain>
    </source>
</reference>
<comment type="similarity">
    <text evidence="2">Belongs to the ABC transporter superfamily. ABCC family. Conjugate transporter (TC 3.A.1.208) subfamily.</text>
</comment>
<dbReference type="InterPro" id="IPR044726">
    <property type="entry name" value="ABCC_6TM_D2"/>
</dbReference>
<proteinExistence type="inferred from homology"/>
<dbReference type="Pfam" id="PF00005">
    <property type="entry name" value="ABC_tran"/>
    <property type="match status" value="2"/>
</dbReference>
<feature type="transmembrane region" description="Helical" evidence="11">
    <location>
        <begin position="269"/>
        <end position="287"/>
    </location>
</feature>
<dbReference type="InterPro" id="IPR050173">
    <property type="entry name" value="ABC_transporter_C-like"/>
</dbReference>
<dbReference type="PROSITE" id="PS50929">
    <property type="entry name" value="ABC_TM1F"/>
    <property type="match status" value="2"/>
</dbReference>
<dbReference type="InterPro" id="IPR003439">
    <property type="entry name" value="ABC_transporter-like_ATP-bd"/>
</dbReference>
<comment type="subcellular location">
    <subcellularLocation>
        <location evidence="1">Membrane</location>
        <topology evidence="1">Multi-pass membrane protein</topology>
    </subcellularLocation>
</comment>
<evidence type="ECO:0000259" key="12">
    <source>
        <dbReference type="PROSITE" id="PS50893"/>
    </source>
</evidence>
<dbReference type="Pfam" id="PF00664">
    <property type="entry name" value="ABC_membrane"/>
    <property type="match status" value="2"/>
</dbReference>
<feature type="compositionally biased region" description="Low complexity" evidence="10">
    <location>
        <begin position="33"/>
        <end position="49"/>
    </location>
</feature>
<feature type="transmembrane region" description="Helical" evidence="11">
    <location>
        <begin position="165"/>
        <end position="189"/>
    </location>
</feature>
<feature type="domain" description="ABC transmembrane type-1" evidence="13">
    <location>
        <begin position="742"/>
        <end position="1012"/>
    </location>
</feature>
<dbReference type="KEGG" id="mbr:MONBRDRAFT_34017"/>
<dbReference type="InterPro" id="IPR044746">
    <property type="entry name" value="ABCC_6TM_D1"/>
</dbReference>
<evidence type="ECO:0000259" key="13">
    <source>
        <dbReference type="PROSITE" id="PS50929"/>
    </source>
</evidence>
<evidence type="ECO:0000313" key="15">
    <source>
        <dbReference type="Proteomes" id="UP000001357"/>
    </source>
</evidence>
<dbReference type="CDD" id="cd03250">
    <property type="entry name" value="ABCC_MRP_domain1"/>
    <property type="match status" value="1"/>
</dbReference>
<feature type="transmembrane region" description="Helical" evidence="11">
    <location>
        <begin position="127"/>
        <end position="153"/>
    </location>
</feature>
<evidence type="ECO:0000256" key="6">
    <source>
        <dbReference type="ARBA" id="ARBA00022741"/>
    </source>
</evidence>
<dbReference type="PANTHER" id="PTHR24223">
    <property type="entry name" value="ATP-BINDING CASSETTE SUB-FAMILY C"/>
    <property type="match status" value="1"/>
</dbReference>
<dbReference type="PANTHER" id="PTHR24223:SF456">
    <property type="entry name" value="MULTIDRUG RESISTANCE-ASSOCIATED PROTEIN LETHAL(2)03659"/>
    <property type="match status" value="1"/>
</dbReference>
<feature type="transmembrane region" description="Helical" evidence="11">
    <location>
        <begin position="955"/>
        <end position="977"/>
    </location>
</feature>
<keyword evidence="4 11" id="KW-0812">Transmembrane</keyword>
<evidence type="ECO:0000256" key="10">
    <source>
        <dbReference type="SAM" id="MobiDB-lite"/>
    </source>
</evidence>
<keyword evidence="9 11" id="KW-0472">Membrane</keyword>
<sequence length="1282" mass="139856">MGSKHDEDELLFEASQSYREAMGRSGAEKPADSASQSEPGAASAPSAEPSPYDVSSFFQRVTFSYVSPLLQIGAKRELAFDDLPALAKRDASERIVKGLLHHWRQLQAETGHPTLLRAAARFYRKEIWWGVWYTLCESAFALIQPVLVFWFVQWLEGNTDYGNDYGWGIVIALATASFMQAITHHLLYFETMRLGWNMRIGMTGLVHHHLLQLKLSDIPKFGLGAVTNLISTDVLRFDQAATSMHFGWSAPIEVVVVCVLVITEVGWGAGFAGIGVVLLAMAVLTFFSKRFATRRRKTAAFTDERVKSTQEVLNGIGTVKAYTWEQAFGERINGLRKLEARSILKAQRMKAINSTIPLPFALGYANRFMESVPECFVALRRIEQFLAVGDNTAPVDMTASASPPQSAVPADEATETTDLSAAGTAFDFRDAKLGHGPSDNPTFVLEIGNLQVRASELVGIAGRVGEGKTTFLEGILGEVHCIAGSIHHCGHQLAYAGQSPWIFAGSLRDNILFDTPFEAARYASVLEACALVADIAALPNGEDTEIGEKGVNLSGGQKARVALARACYSQAPVVLLDDPLSAVDAHVAEHLFAQAIATFLQGRTVLLVTHHPHFVARCDRALLIEDHTVREVPVADFANVASTLTVTSGLLANIKASPPADPGTPSDDTSISSDEGEAGQSAAIATAKSTTNTAAGADKSKSPHQLVLAEDRKSGDVGSGTYWAYMKAGGLLLVLPSLMGFLFMQGGLMVSDWWLQRWAQQSAEDQDRDSNLHIYLGLSLGTTALALCNGMLFFSAINRANSSLHEQALARVIGCPMHFFTANPLGRIINRFASDLGQVDELLPIIVYDTLMLAAQAFGSIVVVCIALPWLIIGVPFVVWYLAHVRAYVTKSLRALKRLEGVTKSPVYAMFSANLAGLNYIRSFRAHEGCEERYLARLDETAACWFWWLLGNRYIGFRLDMLSTCVVTATAIVGILLRDTVDPGLLGLALVYAVALSGLFQFMVRLSAQVETYMTSVERILHYARHLTTESDEEAVAAQGRALPDVGPAWPDAGMLELHDLSVRYRDDLPDVLHSLSLTMEPGSKIGVMGRTGSGKSSLIQALLRLNVISKGSIIIDGLDTQNVPLSRLRQGFAFIPQTPDLFAGSVRFNLDPKGAFSEHECADVLKQAHLGNLTLDSQVDHQGQNLSTGQRQLLSLARAMLHRRRIVILDEASANIDYDTDELIQRYLRESDYFKGCTIIVIAHRLKTIEDADTIICLKGGHLERLEQHKSGSSQEPGVSQ</sequence>
<dbReference type="RefSeq" id="XP_001749187.1">
    <property type="nucleotide sequence ID" value="XM_001749135.1"/>
</dbReference>
<dbReference type="InterPro" id="IPR036640">
    <property type="entry name" value="ABC1_TM_sf"/>
</dbReference>
<keyword evidence="7" id="KW-0067">ATP-binding</keyword>
<dbReference type="InterPro" id="IPR011527">
    <property type="entry name" value="ABC1_TM_dom"/>
</dbReference>
<dbReference type="FunFam" id="3.40.50.300:FF:001577">
    <property type="entry name" value="ABC bile acid transporter"/>
    <property type="match status" value="1"/>
</dbReference>
<dbReference type="InterPro" id="IPR027417">
    <property type="entry name" value="P-loop_NTPase"/>
</dbReference>
<dbReference type="SUPFAM" id="SSF90123">
    <property type="entry name" value="ABC transporter transmembrane region"/>
    <property type="match status" value="2"/>
</dbReference>
<evidence type="ECO:0000256" key="1">
    <source>
        <dbReference type="ARBA" id="ARBA00004141"/>
    </source>
</evidence>
<evidence type="ECO:0000256" key="7">
    <source>
        <dbReference type="ARBA" id="ARBA00022840"/>
    </source>
</evidence>
<dbReference type="SMART" id="SM00382">
    <property type="entry name" value="AAA"/>
    <property type="match status" value="2"/>
</dbReference>
<feature type="region of interest" description="Disordered" evidence="10">
    <location>
        <begin position="655"/>
        <end position="714"/>
    </location>
</feature>
<evidence type="ECO:0000313" key="14">
    <source>
        <dbReference type="EMBL" id="EDQ85993.1"/>
    </source>
</evidence>
<dbReference type="Proteomes" id="UP000001357">
    <property type="component" value="Unassembled WGS sequence"/>
</dbReference>
<keyword evidence="5" id="KW-0677">Repeat</keyword>
<evidence type="ECO:0000256" key="8">
    <source>
        <dbReference type="ARBA" id="ARBA00022989"/>
    </source>
</evidence>
<dbReference type="PROSITE" id="PS50893">
    <property type="entry name" value="ABC_TRANSPORTER_2"/>
    <property type="match status" value="2"/>
</dbReference>
<dbReference type="GO" id="GO:0055085">
    <property type="term" value="P:transmembrane transport"/>
    <property type="evidence" value="ECO:0000318"/>
    <property type="project" value="GO_Central"/>
</dbReference>
<feature type="domain" description="ABC transporter" evidence="12">
    <location>
        <begin position="1056"/>
        <end position="1282"/>
    </location>
</feature>
<dbReference type="Gene3D" id="1.20.1560.10">
    <property type="entry name" value="ABC transporter type 1, transmembrane domain"/>
    <property type="match status" value="2"/>
</dbReference>
<dbReference type="FunFam" id="1.20.1560.10:FF:000010">
    <property type="entry name" value="Multidrug resistance-associated ABC transporter"/>
    <property type="match status" value="1"/>
</dbReference>
<feature type="region of interest" description="Disordered" evidence="10">
    <location>
        <begin position="1"/>
        <end position="49"/>
    </location>
</feature>
<gene>
    <name evidence="14" type="ORF">MONBRDRAFT_34017</name>
</gene>
<dbReference type="EMBL" id="CH991569">
    <property type="protein sequence ID" value="EDQ85993.1"/>
    <property type="molecule type" value="Genomic_DNA"/>
</dbReference>
<evidence type="ECO:0000256" key="5">
    <source>
        <dbReference type="ARBA" id="ARBA00022737"/>
    </source>
</evidence>
<dbReference type="STRING" id="81824.A9V948"/>
<dbReference type="GO" id="GO:0016887">
    <property type="term" value="F:ATP hydrolysis activity"/>
    <property type="evidence" value="ECO:0007669"/>
    <property type="project" value="InterPro"/>
</dbReference>
<keyword evidence="8 11" id="KW-1133">Transmembrane helix</keyword>
<feature type="domain" description="ABC transmembrane type-1" evidence="13">
    <location>
        <begin position="128"/>
        <end position="356"/>
    </location>
</feature>
<protein>
    <submittedName>
        <fullName evidence="14">Uncharacterized protein</fullName>
    </submittedName>
</protein>
<dbReference type="GO" id="GO:0005886">
    <property type="term" value="C:plasma membrane"/>
    <property type="evidence" value="ECO:0000318"/>
    <property type="project" value="GO_Central"/>
</dbReference>